<dbReference type="AlphaFoldDB" id="A0AA38L2F2"/>
<name>A0AA38L2F2_TAXCH</name>
<feature type="non-terminal residue" evidence="1">
    <location>
        <position position="121"/>
    </location>
</feature>
<dbReference type="Proteomes" id="UP000824469">
    <property type="component" value="Unassembled WGS sequence"/>
</dbReference>
<evidence type="ECO:0000313" key="2">
    <source>
        <dbReference type="Proteomes" id="UP000824469"/>
    </source>
</evidence>
<keyword evidence="2" id="KW-1185">Reference proteome</keyword>
<protein>
    <submittedName>
        <fullName evidence="1">Uncharacterized protein</fullName>
    </submittedName>
</protein>
<sequence>FMQEGTSNPPHHLSQVDLLTGTKILGMPPQYSQQMLTRIVFSNVAPVENIIPPTLVQNNPFLSNAPPYLNMYSKSPQGDMFSSLGMFTQPQGFPYDPANTYAMPYQHNPFHLHPLIKPFFH</sequence>
<gene>
    <name evidence="1" type="ORF">KI387_027041</name>
</gene>
<feature type="non-terminal residue" evidence="1">
    <location>
        <position position="1"/>
    </location>
</feature>
<evidence type="ECO:0000313" key="1">
    <source>
        <dbReference type="EMBL" id="KAH9312006.1"/>
    </source>
</evidence>
<reference evidence="1 2" key="1">
    <citation type="journal article" date="2021" name="Nat. Plants">
        <title>The Taxus genome provides insights into paclitaxel biosynthesis.</title>
        <authorList>
            <person name="Xiong X."/>
            <person name="Gou J."/>
            <person name="Liao Q."/>
            <person name="Li Y."/>
            <person name="Zhou Q."/>
            <person name="Bi G."/>
            <person name="Li C."/>
            <person name="Du R."/>
            <person name="Wang X."/>
            <person name="Sun T."/>
            <person name="Guo L."/>
            <person name="Liang H."/>
            <person name="Lu P."/>
            <person name="Wu Y."/>
            <person name="Zhang Z."/>
            <person name="Ro D.K."/>
            <person name="Shang Y."/>
            <person name="Huang S."/>
            <person name="Yan J."/>
        </authorList>
    </citation>
    <scope>NUCLEOTIDE SEQUENCE [LARGE SCALE GENOMIC DNA]</scope>
    <source>
        <strain evidence="1">Ta-2019</strain>
    </source>
</reference>
<accession>A0AA38L2F2</accession>
<organism evidence="1 2">
    <name type="scientific">Taxus chinensis</name>
    <name type="common">Chinese yew</name>
    <name type="synonym">Taxus wallichiana var. chinensis</name>
    <dbReference type="NCBI Taxonomy" id="29808"/>
    <lineage>
        <taxon>Eukaryota</taxon>
        <taxon>Viridiplantae</taxon>
        <taxon>Streptophyta</taxon>
        <taxon>Embryophyta</taxon>
        <taxon>Tracheophyta</taxon>
        <taxon>Spermatophyta</taxon>
        <taxon>Pinopsida</taxon>
        <taxon>Pinidae</taxon>
        <taxon>Conifers II</taxon>
        <taxon>Cupressales</taxon>
        <taxon>Taxaceae</taxon>
        <taxon>Taxus</taxon>
    </lineage>
</organism>
<proteinExistence type="predicted"/>
<dbReference type="EMBL" id="JAHRHJ020000006">
    <property type="protein sequence ID" value="KAH9312006.1"/>
    <property type="molecule type" value="Genomic_DNA"/>
</dbReference>
<comment type="caution">
    <text evidence="1">The sequence shown here is derived from an EMBL/GenBank/DDBJ whole genome shotgun (WGS) entry which is preliminary data.</text>
</comment>